<dbReference type="HOGENOM" id="CLU_064119_0_0_1"/>
<sequence length="405" mass="44407">MAVLNAIPPPEPASNTEAANSHAIHGHQHTASVASTASVDIESWTVSALQALSVSPVAQGTGESLTIPLDNNWSSPPPEPVYVPKPAAVRVSIEPGLANIAPPRRSRSRRDSMRTRDAVLKGEFSHRRRQRYDNDRLAHIPGAQQPLEPVDLVAGPTYVVHDHVPYHIAREWDRGLREHVEDERARLVMRRKAQQQWATAGLWAAAAKSTKAGGGKVPKPQVGHVTRDLRAWAKRTPVLTEWIRELEEPIRQFLAEEHARVQTEAKAQRAAAESKQKKAATDLSAGESGLDSEDEEIVFVGRQNAAPPAPKTSGVGAGWKKAHREVPGGRALDSGIALDSFGDDESSSFRRWLTHSISDYYGLSSHTATMGTPVRKIVYVEIKSEGKKKTPLGPRELPLPLWTRF</sequence>
<evidence type="ECO:0000313" key="3">
    <source>
        <dbReference type="EMBL" id="EJT78344.1"/>
    </source>
</evidence>
<dbReference type="GeneID" id="20343903"/>
<dbReference type="VEuPathDB" id="FungiDB:GGTG_03445"/>
<dbReference type="RefSeq" id="XP_009219489.1">
    <property type="nucleotide sequence ID" value="XM_009221225.1"/>
</dbReference>
<dbReference type="OrthoDB" id="10256743at2759"/>
<dbReference type="EMBL" id="GL385396">
    <property type="protein sequence ID" value="EJT78344.1"/>
    <property type="molecule type" value="Genomic_DNA"/>
</dbReference>
<keyword evidence="5" id="KW-1185">Reference proteome</keyword>
<proteinExistence type="predicted"/>
<feature type="region of interest" description="Disordered" evidence="1">
    <location>
        <begin position="99"/>
        <end position="119"/>
    </location>
</feature>
<reference evidence="3" key="2">
    <citation type="submission" date="2010-07" db="EMBL/GenBank/DDBJ databases">
        <authorList>
            <consortium name="The Broad Institute Genome Sequencing Platform"/>
            <consortium name="Broad Institute Genome Sequencing Center for Infectious Disease"/>
            <person name="Ma L.-J."/>
            <person name="Dead R."/>
            <person name="Young S."/>
            <person name="Zeng Q."/>
            <person name="Koehrsen M."/>
            <person name="Alvarado L."/>
            <person name="Berlin A."/>
            <person name="Chapman S.B."/>
            <person name="Chen Z."/>
            <person name="Freedman E."/>
            <person name="Gellesch M."/>
            <person name="Goldberg J."/>
            <person name="Griggs A."/>
            <person name="Gujja S."/>
            <person name="Heilman E.R."/>
            <person name="Heiman D."/>
            <person name="Hepburn T."/>
            <person name="Howarth C."/>
            <person name="Jen D."/>
            <person name="Larson L."/>
            <person name="Mehta T."/>
            <person name="Neiman D."/>
            <person name="Pearson M."/>
            <person name="Roberts A."/>
            <person name="Saif S."/>
            <person name="Shea T."/>
            <person name="Shenoy N."/>
            <person name="Sisk P."/>
            <person name="Stolte C."/>
            <person name="Sykes S."/>
            <person name="Walk T."/>
            <person name="White J."/>
            <person name="Yandava C."/>
            <person name="Haas B."/>
            <person name="Nusbaum C."/>
            <person name="Birren B."/>
        </authorList>
    </citation>
    <scope>NUCLEOTIDE SEQUENCE</scope>
    <source>
        <strain evidence="3">R3-111a-1</strain>
    </source>
</reference>
<evidence type="ECO:0000313" key="4">
    <source>
        <dbReference type="EnsemblFungi" id="EJT78344"/>
    </source>
</evidence>
<dbReference type="Pfam" id="PF13902">
    <property type="entry name" value="R3H-assoc"/>
    <property type="match status" value="1"/>
</dbReference>
<dbReference type="EnsemblFungi" id="EJT78344">
    <property type="protein sequence ID" value="EJT78344"/>
    <property type="gene ID" value="GGTG_03445"/>
</dbReference>
<name>J3NQ88_GAET3</name>
<feature type="region of interest" description="Disordered" evidence="1">
    <location>
        <begin position="264"/>
        <end position="290"/>
    </location>
</feature>
<feature type="domain" description="R3H-associated N-terminal" evidence="2">
    <location>
        <begin position="106"/>
        <end position="235"/>
    </location>
</feature>
<dbReference type="AlphaFoldDB" id="J3NQ88"/>
<evidence type="ECO:0000256" key="1">
    <source>
        <dbReference type="SAM" id="MobiDB-lite"/>
    </source>
</evidence>
<feature type="region of interest" description="Disordered" evidence="1">
    <location>
        <begin position="1"/>
        <end position="31"/>
    </location>
</feature>
<dbReference type="eggNOG" id="ENOG502S2TY">
    <property type="taxonomic scope" value="Eukaryota"/>
</dbReference>
<gene>
    <name evidence="4" type="primary">20343903</name>
    <name evidence="3" type="ORF">GGTG_03445</name>
</gene>
<feature type="compositionally biased region" description="Basic and acidic residues" evidence="1">
    <location>
        <begin position="264"/>
        <end position="280"/>
    </location>
</feature>
<dbReference type="InterPro" id="IPR025952">
    <property type="entry name" value="R3H-assoc_dom"/>
</dbReference>
<reference evidence="4" key="5">
    <citation type="submission" date="2018-04" db="UniProtKB">
        <authorList>
            <consortium name="EnsemblFungi"/>
        </authorList>
    </citation>
    <scope>IDENTIFICATION</scope>
    <source>
        <strain evidence="4">R3-111a-1</strain>
    </source>
</reference>
<organism evidence="3">
    <name type="scientific">Gaeumannomyces tritici (strain R3-111a-1)</name>
    <name type="common">Wheat and barley take-all root rot fungus</name>
    <name type="synonym">Gaeumannomyces graminis var. tritici</name>
    <dbReference type="NCBI Taxonomy" id="644352"/>
    <lineage>
        <taxon>Eukaryota</taxon>
        <taxon>Fungi</taxon>
        <taxon>Dikarya</taxon>
        <taxon>Ascomycota</taxon>
        <taxon>Pezizomycotina</taxon>
        <taxon>Sordariomycetes</taxon>
        <taxon>Sordariomycetidae</taxon>
        <taxon>Magnaporthales</taxon>
        <taxon>Magnaporthaceae</taxon>
        <taxon>Gaeumannomyces</taxon>
    </lineage>
</organism>
<evidence type="ECO:0000259" key="2">
    <source>
        <dbReference type="Pfam" id="PF13902"/>
    </source>
</evidence>
<reference evidence="5" key="1">
    <citation type="submission" date="2010-07" db="EMBL/GenBank/DDBJ databases">
        <title>The genome sequence of Gaeumannomyces graminis var. tritici strain R3-111a-1.</title>
        <authorList>
            <consortium name="The Broad Institute Genome Sequencing Platform"/>
            <person name="Ma L.-J."/>
            <person name="Dead R."/>
            <person name="Young S."/>
            <person name="Zeng Q."/>
            <person name="Koehrsen M."/>
            <person name="Alvarado L."/>
            <person name="Berlin A."/>
            <person name="Chapman S.B."/>
            <person name="Chen Z."/>
            <person name="Freedman E."/>
            <person name="Gellesch M."/>
            <person name="Goldberg J."/>
            <person name="Griggs A."/>
            <person name="Gujja S."/>
            <person name="Heilman E.R."/>
            <person name="Heiman D."/>
            <person name="Hepburn T."/>
            <person name="Howarth C."/>
            <person name="Jen D."/>
            <person name="Larson L."/>
            <person name="Mehta T."/>
            <person name="Neiman D."/>
            <person name="Pearson M."/>
            <person name="Roberts A."/>
            <person name="Saif S."/>
            <person name="Shea T."/>
            <person name="Shenoy N."/>
            <person name="Sisk P."/>
            <person name="Stolte C."/>
            <person name="Sykes S."/>
            <person name="Walk T."/>
            <person name="White J."/>
            <person name="Yandava C."/>
            <person name="Haas B."/>
            <person name="Nusbaum C."/>
            <person name="Birren B."/>
        </authorList>
    </citation>
    <scope>NUCLEOTIDE SEQUENCE [LARGE SCALE GENOMIC DNA]</scope>
    <source>
        <strain evidence="5">R3-111a-1</strain>
    </source>
</reference>
<evidence type="ECO:0000313" key="5">
    <source>
        <dbReference type="Proteomes" id="UP000006039"/>
    </source>
</evidence>
<dbReference type="Proteomes" id="UP000006039">
    <property type="component" value="Unassembled WGS sequence"/>
</dbReference>
<protein>
    <recommendedName>
        <fullName evidence="2">R3H-associated N-terminal domain-containing protein</fullName>
    </recommendedName>
</protein>
<accession>J3NQ88</accession>
<reference evidence="4" key="4">
    <citation type="journal article" date="2015" name="G3 (Bethesda)">
        <title>Genome sequences of three phytopathogenic species of the Magnaporthaceae family of fungi.</title>
        <authorList>
            <person name="Okagaki L.H."/>
            <person name="Nunes C.C."/>
            <person name="Sailsbery J."/>
            <person name="Clay B."/>
            <person name="Brown D."/>
            <person name="John T."/>
            <person name="Oh Y."/>
            <person name="Young N."/>
            <person name="Fitzgerald M."/>
            <person name="Haas B.J."/>
            <person name="Zeng Q."/>
            <person name="Young S."/>
            <person name="Adiconis X."/>
            <person name="Fan L."/>
            <person name="Levin J.Z."/>
            <person name="Mitchell T.K."/>
            <person name="Okubara P.A."/>
            <person name="Farman M.L."/>
            <person name="Kohn L.M."/>
            <person name="Birren B."/>
            <person name="Ma L.-J."/>
            <person name="Dean R.A."/>
        </authorList>
    </citation>
    <scope>NUCLEOTIDE SEQUENCE</scope>
    <source>
        <strain evidence="4">R3-111a-1</strain>
    </source>
</reference>
<reference evidence="3" key="3">
    <citation type="submission" date="2010-09" db="EMBL/GenBank/DDBJ databases">
        <title>Annotation of Gaeumannomyces graminis var. tritici R3-111a-1.</title>
        <authorList>
            <consortium name="The Broad Institute Genome Sequencing Platform"/>
            <person name="Ma L.-J."/>
            <person name="Dead R."/>
            <person name="Young S.K."/>
            <person name="Zeng Q."/>
            <person name="Gargeya S."/>
            <person name="Fitzgerald M."/>
            <person name="Haas B."/>
            <person name="Abouelleil A."/>
            <person name="Alvarado L."/>
            <person name="Arachchi H.M."/>
            <person name="Berlin A."/>
            <person name="Brown A."/>
            <person name="Chapman S.B."/>
            <person name="Chen Z."/>
            <person name="Dunbar C."/>
            <person name="Freedman E."/>
            <person name="Gearin G."/>
            <person name="Gellesch M."/>
            <person name="Goldberg J."/>
            <person name="Griggs A."/>
            <person name="Gujja S."/>
            <person name="Heiman D."/>
            <person name="Howarth C."/>
            <person name="Larson L."/>
            <person name="Lui A."/>
            <person name="MacDonald P.J.P."/>
            <person name="Mehta T."/>
            <person name="Montmayeur A."/>
            <person name="Murphy C."/>
            <person name="Neiman D."/>
            <person name="Pearson M."/>
            <person name="Priest M."/>
            <person name="Roberts A."/>
            <person name="Saif S."/>
            <person name="Shea T."/>
            <person name="Shenoy N."/>
            <person name="Sisk P."/>
            <person name="Stolte C."/>
            <person name="Sykes S."/>
            <person name="Yandava C."/>
            <person name="Wortman J."/>
            <person name="Nusbaum C."/>
            <person name="Birren B."/>
        </authorList>
    </citation>
    <scope>NUCLEOTIDE SEQUENCE</scope>
    <source>
        <strain evidence="3">R3-111a-1</strain>
    </source>
</reference>
<feature type="compositionally biased region" description="Basic and acidic residues" evidence="1">
    <location>
        <begin position="109"/>
        <end position="119"/>
    </location>
</feature>